<evidence type="ECO:0000313" key="1">
    <source>
        <dbReference type="EMBL" id="TJZ90045.1"/>
    </source>
</evidence>
<keyword evidence="2" id="KW-1185">Reference proteome</keyword>
<evidence type="ECO:0000313" key="2">
    <source>
        <dbReference type="Proteomes" id="UP000305778"/>
    </source>
</evidence>
<proteinExistence type="predicted"/>
<gene>
    <name evidence="1" type="ORF">FCI23_55925</name>
</gene>
<dbReference type="AlphaFoldDB" id="A0A4U0R5B0"/>
<dbReference type="Proteomes" id="UP000305778">
    <property type="component" value="Unassembled WGS sequence"/>
</dbReference>
<dbReference type="EMBL" id="SUMC01000370">
    <property type="protein sequence ID" value="TJZ90045.1"/>
    <property type="molecule type" value="Genomic_DNA"/>
</dbReference>
<organism evidence="1 2">
    <name type="scientific">Actinacidiphila oryziradicis</name>
    <dbReference type="NCBI Taxonomy" id="2571141"/>
    <lineage>
        <taxon>Bacteria</taxon>
        <taxon>Bacillati</taxon>
        <taxon>Actinomycetota</taxon>
        <taxon>Actinomycetes</taxon>
        <taxon>Kitasatosporales</taxon>
        <taxon>Streptomycetaceae</taxon>
        <taxon>Actinacidiphila</taxon>
    </lineage>
</organism>
<comment type="caution">
    <text evidence="1">The sequence shown here is derived from an EMBL/GenBank/DDBJ whole genome shotgun (WGS) entry which is preliminary data.</text>
</comment>
<accession>A0A4U0R5B0</accession>
<sequence>MPDLLFIVLTVVAFALIGLIAKGVERL</sequence>
<protein>
    <submittedName>
        <fullName evidence="1">Potassium-transporting ATPase</fullName>
    </submittedName>
</protein>
<name>A0A4U0R5B0_9ACTN</name>
<reference evidence="1 2" key="1">
    <citation type="submission" date="2019-04" db="EMBL/GenBank/DDBJ databases">
        <title>Streptomyces oryziradicis sp. nov., a novel actinomycete isolated from rhizosphere soil of rice (Oryza sativa L.).</title>
        <authorList>
            <person name="Li C."/>
        </authorList>
    </citation>
    <scope>NUCLEOTIDE SEQUENCE [LARGE SCALE GENOMIC DNA]</scope>
    <source>
        <strain evidence="1 2">NEAU-C40</strain>
    </source>
</reference>